<feature type="compositionally biased region" description="Low complexity" evidence="4">
    <location>
        <begin position="468"/>
        <end position="480"/>
    </location>
</feature>
<dbReference type="SUPFAM" id="SSF51735">
    <property type="entry name" value="NAD(P)-binding Rossmann-fold domains"/>
    <property type="match status" value="1"/>
</dbReference>
<dbReference type="EC" id="2.7.7.60" evidence="3"/>
<dbReference type="PANTHER" id="PTHR32125:SF4">
    <property type="entry name" value="2-C-METHYL-D-ERYTHRITOL 4-PHOSPHATE CYTIDYLYLTRANSFERASE, CHLOROPLASTIC"/>
    <property type="match status" value="1"/>
</dbReference>
<comment type="similarity">
    <text evidence="3">Belongs to the IspD/TarI cytidylyltransferase family. IspD subfamily.</text>
</comment>
<dbReference type="InterPro" id="IPR050088">
    <property type="entry name" value="IspD/TarI_cytidylyltransf_bact"/>
</dbReference>
<evidence type="ECO:0000256" key="4">
    <source>
        <dbReference type="SAM" id="MobiDB-lite"/>
    </source>
</evidence>
<dbReference type="AlphaFoldDB" id="A0A1M4E0R8"/>
<feature type="site" description="Positions MEP for the nucleophilic attack" evidence="3">
    <location>
        <position position="226"/>
    </location>
</feature>
<accession>A0A1M4E0R8</accession>
<dbReference type="Gene3D" id="3.40.50.720">
    <property type="entry name" value="NAD(P)-binding Rossmann-like Domain"/>
    <property type="match status" value="1"/>
</dbReference>
<dbReference type="Gene3D" id="3.90.550.10">
    <property type="entry name" value="Spore Coat Polysaccharide Biosynthesis Protein SpsA, Chain A"/>
    <property type="match status" value="1"/>
</dbReference>
<reference evidence="5" key="1">
    <citation type="submission" date="2016-04" db="EMBL/GenBank/DDBJ databases">
        <authorList>
            <person name="Evans L.H."/>
            <person name="Alamgir A."/>
            <person name="Owens N."/>
            <person name="Weber N.D."/>
            <person name="Virtaneva K."/>
            <person name="Barbian K."/>
            <person name="Babar A."/>
            <person name="Rosenke K."/>
        </authorList>
    </citation>
    <scope>NUCLEOTIDE SEQUENCE</scope>
    <source>
        <strain evidence="5">Nono1</strain>
    </source>
</reference>
<name>A0A1M4E0R8_9ACTN</name>
<protein>
    <recommendedName>
        <fullName evidence="3">2-C-methyl-D-erythritol 4-phosphate cytidylyltransferase</fullName>
        <ecNumber evidence="3">2.7.7.60</ecNumber>
    </recommendedName>
    <alternativeName>
        <fullName evidence="3">4-diphosphocytidyl-2C-methyl-D-erythritol synthase</fullName>
    </alternativeName>
    <alternativeName>
        <fullName evidence="3">MEP cytidylyltransferase</fullName>
        <shortName evidence="3">MCT</shortName>
    </alternativeName>
</protein>
<dbReference type="PANTHER" id="PTHR32125">
    <property type="entry name" value="2-C-METHYL-D-ERYTHRITOL 4-PHOSPHATE CYTIDYLYLTRANSFERASE, CHLOROPLASTIC"/>
    <property type="match status" value="1"/>
</dbReference>
<feature type="site" description="Transition state stabilizer" evidence="3">
    <location>
        <position position="87"/>
    </location>
</feature>
<evidence type="ECO:0000256" key="1">
    <source>
        <dbReference type="ARBA" id="ARBA00022679"/>
    </source>
</evidence>
<keyword evidence="2 3" id="KW-0548">Nucleotidyltransferase</keyword>
<dbReference type="InterPro" id="IPR001228">
    <property type="entry name" value="IspD"/>
</dbReference>
<comment type="catalytic activity">
    <reaction evidence="3">
        <text>2-C-methyl-D-erythritol 4-phosphate + CTP + H(+) = 4-CDP-2-C-methyl-D-erythritol + diphosphate</text>
        <dbReference type="Rhea" id="RHEA:13429"/>
        <dbReference type="ChEBI" id="CHEBI:15378"/>
        <dbReference type="ChEBI" id="CHEBI:33019"/>
        <dbReference type="ChEBI" id="CHEBI:37563"/>
        <dbReference type="ChEBI" id="CHEBI:57823"/>
        <dbReference type="ChEBI" id="CHEBI:58262"/>
        <dbReference type="EC" id="2.7.7.60"/>
    </reaction>
</comment>
<dbReference type="GO" id="GO:0050518">
    <property type="term" value="F:2-C-methyl-D-erythritol 4-phosphate cytidylyltransferase activity"/>
    <property type="evidence" value="ECO:0007669"/>
    <property type="project" value="UniProtKB-UniRule"/>
</dbReference>
<dbReference type="CDD" id="cd02516">
    <property type="entry name" value="CDP-ME_synthetase"/>
    <property type="match status" value="1"/>
</dbReference>
<evidence type="ECO:0000313" key="5">
    <source>
        <dbReference type="EMBL" id="SBO92395.1"/>
    </source>
</evidence>
<feature type="region of interest" description="Disordered" evidence="4">
    <location>
        <begin position="430"/>
        <end position="549"/>
    </location>
</feature>
<proteinExistence type="inferred from homology"/>
<evidence type="ECO:0000256" key="3">
    <source>
        <dbReference type="HAMAP-Rule" id="MF_00108"/>
    </source>
</evidence>
<feature type="compositionally biased region" description="Basic residues" evidence="4">
    <location>
        <begin position="481"/>
        <end position="493"/>
    </location>
</feature>
<dbReference type="HAMAP" id="MF_00108">
    <property type="entry name" value="IspD"/>
    <property type="match status" value="1"/>
</dbReference>
<dbReference type="InterPro" id="IPR036291">
    <property type="entry name" value="NAD(P)-bd_dom_sf"/>
</dbReference>
<dbReference type="InterPro" id="IPR029044">
    <property type="entry name" value="Nucleotide-diphossugar_trans"/>
</dbReference>
<dbReference type="FunFam" id="3.90.550.10:FF:000003">
    <property type="entry name" value="2-C-methyl-D-erythritol 4-phosphate cytidylyltransferase"/>
    <property type="match status" value="1"/>
</dbReference>
<feature type="site" description="Positions MEP for the nucleophilic attack" evidence="3">
    <location>
        <position position="288"/>
    </location>
</feature>
<dbReference type="Pfam" id="PF01128">
    <property type="entry name" value="IspD"/>
    <property type="match status" value="1"/>
</dbReference>
<feature type="compositionally biased region" description="Basic residues" evidence="4">
    <location>
        <begin position="531"/>
        <end position="549"/>
    </location>
</feature>
<dbReference type="SUPFAM" id="SSF53448">
    <property type="entry name" value="Nucleotide-diphospho-sugar transferases"/>
    <property type="match status" value="1"/>
</dbReference>
<dbReference type="EMBL" id="LT559118">
    <property type="protein sequence ID" value="SBO92395.1"/>
    <property type="molecule type" value="Genomic_DNA"/>
</dbReference>
<gene>
    <name evidence="3" type="primary">ispD</name>
    <name evidence="5" type="ORF">BN4615_P1909</name>
</gene>
<organism evidence="5">
    <name type="scientific">Nonomuraea gerenzanensis</name>
    <dbReference type="NCBI Taxonomy" id="93944"/>
    <lineage>
        <taxon>Bacteria</taxon>
        <taxon>Bacillati</taxon>
        <taxon>Actinomycetota</taxon>
        <taxon>Actinomycetes</taxon>
        <taxon>Streptosporangiales</taxon>
        <taxon>Streptosporangiaceae</taxon>
        <taxon>Nonomuraea</taxon>
    </lineage>
</organism>
<keyword evidence="1 3" id="KW-0808">Transferase</keyword>
<evidence type="ECO:0000256" key="2">
    <source>
        <dbReference type="ARBA" id="ARBA00022695"/>
    </source>
</evidence>
<feature type="site" description="Transition state stabilizer" evidence="3">
    <location>
        <position position="94"/>
    </location>
</feature>
<keyword evidence="3" id="KW-0414">Isoprene biosynthesis</keyword>
<dbReference type="UniPathway" id="UPA00056">
    <property type="reaction ID" value="UER00093"/>
</dbReference>
<dbReference type="InterPro" id="IPR034683">
    <property type="entry name" value="IspD/TarI"/>
</dbReference>
<comment type="pathway">
    <text evidence="3">Isoprenoid biosynthesis; isopentenyl diphosphate biosynthesis via DXP pathway; isopentenyl diphosphate from 1-deoxy-D-xylulose 5-phosphate: step 2/6.</text>
</comment>
<dbReference type="GO" id="GO:0019288">
    <property type="term" value="P:isopentenyl diphosphate biosynthetic process, methylerythritol 4-phosphate pathway"/>
    <property type="evidence" value="ECO:0007669"/>
    <property type="project" value="UniProtKB-UniRule"/>
</dbReference>
<comment type="function">
    <text evidence="3">Catalyzes the formation of 4-diphosphocytidyl-2-C-methyl-D-erythritol from CTP and 2-C-methyl-D-erythritol 4-phosphate (MEP).</text>
</comment>
<feature type="compositionally biased region" description="Basic residues" evidence="4">
    <location>
        <begin position="503"/>
        <end position="521"/>
    </location>
</feature>
<feature type="compositionally biased region" description="Basic residues" evidence="4">
    <location>
        <begin position="443"/>
        <end position="453"/>
    </location>
</feature>
<sequence>MPSPLWSLHAGVVASSRTDVVVLSKVNESGKAQVSSRVGVEHVVSGVRRHSVATGQRDITEQHRYAAGMDSRLRSVGVLLAGGVGQRVGLGTPKQLIEVAGRTIIEHSLAVFEAAPEIDEIVVLMTPGYAGRVREIVARGGYHKVSKVVDGGSSRTESTWRALAALGAQECNVLLHDAVRPLLEPRIITECVRALEAHQAVNVAIPSSDTVLVATPEGAIGEVLDRSRLRRSQTPQCFRLSVIREAYERAMADPGFAGLPATDDCGVVLRYLPEVPIHLVQGSERNIKVTHPADLHIADLLFRLPAPVPAGDRGALAGQVIVVLPAAHPLAPDGPQPEHGASAIAREAARHGAIVHVLTRADGVRVEDFDSVAKALDDVGAADHVVLVAGRGHAGDLAHASGETVADAVGTGHLGALNVARAARPHLRGGALPIPCCVSQHRPPGRAQRRPRRPPAPARSRAGHGGRSRPPAQPAAAGPARLRRAARVGRGGRGRADQGAGRRMGRRRHPGQLRQYRRLSARGRADLAGHPHLRPFRASHRRPRGRRLT</sequence>